<dbReference type="PANTHER" id="PTHR13812">
    <property type="entry name" value="KETIMINE REDUCTASE MU-CRYSTALLIN"/>
    <property type="match status" value="1"/>
</dbReference>
<gene>
    <name evidence="1" type="ORF">D3P08_01090</name>
</gene>
<organism evidence="1 2">
    <name type="scientific">Paenibacillus nanensis</name>
    <dbReference type="NCBI Taxonomy" id="393251"/>
    <lineage>
        <taxon>Bacteria</taxon>
        <taxon>Bacillati</taxon>
        <taxon>Bacillota</taxon>
        <taxon>Bacilli</taxon>
        <taxon>Bacillales</taxon>
        <taxon>Paenibacillaceae</taxon>
        <taxon>Paenibacillus</taxon>
    </lineage>
</organism>
<dbReference type="PANTHER" id="PTHR13812:SF19">
    <property type="entry name" value="KETIMINE REDUCTASE MU-CRYSTALLIN"/>
    <property type="match status" value="1"/>
</dbReference>
<sequence length="327" mass="36030">MRYLGDSHIQEIGFHWEALAAVIQRALEAMEHGDCAQPLKPYLRYGDTRNRIIAMPAYVGGEIRMAGLKWIASFPGNIEAGLPRAHSVTILNDAATGVPAAMLNSPAVSGARTAAVSGLLLKQWLSSRPASERAHRIGIIGWGPIGRFHFDMCSKWFGDCIEKLYVYDIRGVDFRLAPSANEPSAIQTVAASSWEELYAACNVIINCTVSQERYIGLPPSPGTLLLDVSLRDFKLEAIQGIKAVIVDDWTEVCRENTDIELLHRESGLQQDAVMTLEEVVLRDALKRIDTVKDPVLFCPMGMAVFDVAVADWFYRKSLELGIGATLD</sequence>
<protein>
    <submittedName>
        <fullName evidence="1">2,3-diaminopropionate biosynthesis protein SbnB</fullName>
    </submittedName>
</protein>
<keyword evidence="2" id="KW-1185">Reference proteome</keyword>
<dbReference type="InterPro" id="IPR023401">
    <property type="entry name" value="ODC_N"/>
</dbReference>
<proteinExistence type="predicted"/>
<comment type="caution">
    <text evidence="1">The sequence shown here is derived from an EMBL/GenBank/DDBJ whole genome shotgun (WGS) entry which is preliminary data.</text>
</comment>
<name>A0A3A1VIX6_9BACL</name>
<dbReference type="EMBL" id="QXQA01000001">
    <property type="protein sequence ID" value="RIX60205.1"/>
    <property type="molecule type" value="Genomic_DNA"/>
</dbReference>
<dbReference type="InterPro" id="IPR036291">
    <property type="entry name" value="NAD(P)-bd_dom_sf"/>
</dbReference>
<dbReference type="Gene3D" id="3.40.50.720">
    <property type="entry name" value="NAD(P)-binding Rossmann-like Domain"/>
    <property type="match status" value="1"/>
</dbReference>
<dbReference type="RefSeq" id="WP_119597580.1">
    <property type="nucleotide sequence ID" value="NZ_QXQA01000001.1"/>
</dbReference>
<evidence type="ECO:0000313" key="2">
    <source>
        <dbReference type="Proteomes" id="UP000266482"/>
    </source>
</evidence>
<dbReference type="AlphaFoldDB" id="A0A3A1VIX6"/>
<dbReference type="GO" id="GO:0005737">
    <property type="term" value="C:cytoplasm"/>
    <property type="evidence" value="ECO:0007669"/>
    <property type="project" value="TreeGrafter"/>
</dbReference>
<dbReference type="Proteomes" id="UP000266482">
    <property type="component" value="Unassembled WGS sequence"/>
</dbReference>
<dbReference type="OrthoDB" id="9792005at2"/>
<accession>A0A3A1VIX6</accession>
<dbReference type="SUPFAM" id="SSF51735">
    <property type="entry name" value="NAD(P)-binding Rossmann-fold domains"/>
    <property type="match status" value="1"/>
</dbReference>
<dbReference type="PIRSF" id="PIRSF001439">
    <property type="entry name" value="CryM"/>
    <property type="match status" value="1"/>
</dbReference>
<reference evidence="1 2" key="1">
    <citation type="submission" date="2018-09" db="EMBL/GenBank/DDBJ databases">
        <title>Paenibacillus aracenensis nov. sp. isolated from a cave in southern Spain.</title>
        <authorList>
            <person name="Jurado V."/>
            <person name="Gutierrez-Patricio S."/>
            <person name="Gonzalez-Pimentel J.L."/>
            <person name="Miller A.Z."/>
            <person name="Laiz L."/>
            <person name="Saiz-Jimenez C."/>
        </authorList>
    </citation>
    <scope>NUCLEOTIDE SEQUENCE [LARGE SCALE GENOMIC DNA]</scope>
    <source>
        <strain evidence="1 2">DSM 22867</strain>
    </source>
</reference>
<evidence type="ECO:0000313" key="1">
    <source>
        <dbReference type="EMBL" id="RIX60205.1"/>
    </source>
</evidence>
<dbReference type="Pfam" id="PF02423">
    <property type="entry name" value="OCD_Mu_crystall"/>
    <property type="match status" value="1"/>
</dbReference>
<dbReference type="Gene3D" id="3.30.1780.10">
    <property type="entry name" value="ornithine cyclodeaminase, domain 1"/>
    <property type="match status" value="1"/>
</dbReference>
<dbReference type="InterPro" id="IPR003462">
    <property type="entry name" value="ODC_Mu_crystall"/>
</dbReference>